<keyword evidence="1" id="KW-0614">Plasmid</keyword>
<name>A0A1Z4KUY7_ANAVA</name>
<gene>
    <name evidence="1" type="ORF">NIES23_55660</name>
</gene>
<evidence type="ECO:0000313" key="2">
    <source>
        <dbReference type="Proteomes" id="UP000217507"/>
    </source>
</evidence>
<reference evidence="1 2" key="1">
    <citation type="submission" date="2017-06" db="EMBL/GenBank/DDBJ databases">
        <title>Genome sequencing of cyanobaciteial culture collection at National Institute for Environmental Studies (NIES).</title>
        <authorList>
            <person name="Hirose Y."/>
            <person name="Shimura Y."/>
            <person name="Fujisawa T."/>
            <person name="Nakamura Y."/>
            <person name="Kawachi M."/>
        </authorList>
    </citation>
    <scope>NUCLEOTIDE SEQUENCE [LARGE SCALE GENOMIC DNA]</scope>
    <source>
        <strain evidence="1 2">NIES-23</strain>
        <plasmid evidence="2">Plasmid Plasmid1 dna</plasmid>
    </source>
</reference>
<geneLocation type="plasmid" evidence="1">
    <name>plasmid1</name>
</geneLocation>
<proteinExistence type="predicted"/>
<dbReference type="AlphaFoldDB" id="A0A1Z4KUY7"/>
<dbReference type="InterPro" id="IPR019646">
    <property type="entry name" value="Aminoglyc_AdlTrfase"/>
</dbReference>
<dbReference type="Gene3D" id="3.30.460.40">
    <property type="match status" value="1"/>
</dbReference>
<sequence length="203" mass="23208">MKVITANCELRIAYVYPLTLATLETSMMMNDLHIELIHQLFAASDKINLPLWLQGGWAIDAKLHRITREHEDIDIAYPGDRHAEFLCLLHAFGCVITEQTSYGFLAQSQGILLDCEPCVRIADDYELEGLPPGTCPLEPNGTLGGKLVRCTSWEAILWDYFYYLEEVPQSEWRPKDFHSFALAKDSFGEAATHNLHEQFKRLY</sequence>
<keyword evidence="1" id="KW-0808">Transferase</keyword>
<dbReference type="GO" id="GO:0016779">
    <property type="term" value="F:nucleotidyltransferase activity"/>
    <property type="evidence" value="ECO:0007669"/>
    <property type="project" value="UniProtKB-KW"/>
</dbReference>
<dbReference type="EMBL" id="AP018217">
    <property type="protein sequence ID" value="BAY72738.1"/>
    <property type="molecule type" value="Genomic_DNA"/>
</dbReference>
<accession>A0A1Z4KUY7</accession>
<organism evidence="1 2">
    <name type="scientific">Trichormus variabilis NIES-23</name>
    <dbReference type="NCBI Taxonomy" id="1973479"/>
    <lineage>
        <taxon>Bacteria</taxon>
        <taxon>Bacillati</taxon>
        <taxon>Cyanobacteriota</taxon>
        <taxon>Cyanophyceae</taxon>
        <taxon>Nostocales</taxon>
        <taxon>Nostocaceae</taxon>
        <taxon>Trichormus</taxon>
    </lineage>
</organism>
<keyword evidence="1" id="KW-0548">Nucleotidyltransferase</keyword>
<dbReference type="Pfam" id="PF10706">
    <property type="entry name" value="Aminoglyc_resit"/>
    <property type="match status" value="1"/>
</dbReference>
<dbReference type="Proteomes" id="UP000217507">
    <property type="component" value="Plasmid Plasmid1 dna"/>
</dbReference>
<evidence type="ECO:0000313" key="1">
    <source>
        <dbReference type="EMBL" id="BAY72738.1"/>
    </source>
</evidence>
<protein>
    <submittedName>
        <fullName evidence="1">Aminoglycoside adenylyltransferase</fullName>
    </submittedName>
</protein>